<evidence type="ECO:0000313" key="2">
    <source>
        <dbReference type="EMBL" id="EJQ92867.1"/>
    </source>
</evidence>
<sequence length="398" mass="46986">MSGKDVWRWLLPKFSNEILVQIYTTQKITFNGIRTNKIKDIINKTNRNMLISNLFEPKNYPKLMSWSKGIQPNLLEGLSLVGKEVNELVNVAEHSNAATVFAKLFFEDQEKKAVQLYALLQDEQSELLNIPNESITLKSENTESDDKKPMTKQKPISNEKPKEETTTSKKDQKKIQQLEQKVENLKKELEKRDENHKKKIDEMIEHNKKTTEKLNEKTRLYSELLKENETMTNEYTGGTGKWNKEKDEYEERIKTLQGELNHLHAKQMHEKQLHEKQLQELTKEGSDNKTTTQIKTTLNQTNKTRILVIGKPPFTQPFQNERIEFNFVESDDVHNYPFTIDYEDYWILSYELNHQNQLLLNTNDSYSQLDKKKIKICKDFNQVRKLLNQYNGTRERVM</sequence>
<feature type="compositionally biased region" description="Basic and acidic residues" evidence="1">
    <location>
        <begin position="157"/>
        <end position="175"/>
    </location>
</feature>
<dbReference type="RefSeq" id="WP_002162022.1">
    <property type="nucleotide sequence ID" value="NZ_JH792115.1"/>
</dbReference>
<dbReference type="HOGENOM" id="CLU_762180_0_0_9"/>
<comment type="caution">
    <text evidence="2">The sequence shown here is derived from an EMBL/GenBank/DDBJ whole genome shotgun (WGS) entry which is preliminary data.</text>
</comment>
<feature type="compositionally biased region" description="Basic and acidic residues" evidence="1">
    <location>
        <begin position="140"/>
        <end position="149"/>
    </location>
</feature>
<feature type="region of interest" description="Disordered" evidence="1">
    <location>
        <begin position="131"/>
        <end position="175"/>
    </location>
</feature>
<organism evidence="2 3">
    <name type="scientific">Bacillus cereus MC67</name>
    <dbReference type="NCBI Taxonomy" id="1053219"/>
    <lineage>
        <taxon>Bacteria</taxon>
        <taxon>Bacillati</taxon>
        <taxon>Bacillota</taxon>
        <taxon>Bacilli</taxon>
        <taxon>Bacillales</taxon>
        <taxon>Bacillaceae</taxon>
        <taxon>Bacillus</taxon>
        <taxon>Bacillus cereus group</taxon>
    </lineage>
</organism>
<accession>J8ENT8</accession>
<dbReference type="EMBL" id="AHEN01000051">
    <property type="protein sequence ID" value="EJQ92867.1"/>
    <property type="molecule type" value="Genomic_DNA"/>
</dbReference>
<evidence type="ECO:0000256" key="1">
    <source>
        <dbReference type="SAM" id="MobiDB-lite"/>
    </source>
</evidence>
<dbReference type="PATRIC" id="fig|1053219.3.peg.5450"/>
<gene>
    <name evidence="2" type="ORF">II3_05321</name>
</gene>
<evidence type="ECO:0000313" key="3">
    <source>
        <dbReference type="Proteomes" id="UP000006997"/>
    </source>
</evidence>
<reference evidence="2 3" key="1">
    <citation type="submission" date="2012-04" db="EMBL/GenBank/DDBJ databases">
        <title>The Genome Sequence of Bacillus cereus MC67.</title>
        <authorList>
            <consortium name="The Broad Institute Genome Sequencing Platform"/>
            <consortium name="The Broad Institute Genome Sequencing Center for Infectious Disease"/>
            <person name="Feldgarden M."/>
            <person name="Van der Auwera G.A."/>
            <person name="Mahillon J."/>
            <person name="Duprez V."/>
            <person name="Timmery S."/>
            <person name="Mattelet C."/>
            <person name="Dierick K."/>
            <person name="Sun M."/>
            <person name="Yu Z."/>
            <person name="Zhu L."/>
            <person name="Hu X."/>
            <person name="Shank E.B."/>
            <person name="Swiecicka I."/>
            <person name="Hansen B.M."/>
            <person name="Andrup L."/>
            <person name="Young S.K."/>
            <person name="Zeng Q."/>
            <person name="Gargeya S."/>
            <person name="Fitzgerald M."/>
            <person name="Haas B."/>
            <person name="Abouelleil A."/>
            <person name="Alvarado L."/>
            <person name="Arachchi H.M."/>
            <person name="Berlin A."/>
            <person name="Chapman S.B."/>
            <person name="Goldberg J."/>
            <person name="Griggs A."/>
            <person name="Gujja S."/>
            <person name="Hansen M."/>
            <person name="Howarth C."/>
            <person name="Imamovic A."/>
            <person name="Larimer J."/>
            <person name="McCowen C."/>
            <person name="Montmayeur A."/>
            <person name="Murphy C."/>
            <person name="Neiman D."/>
            <person name="Pearson M."/>
            <person name="Priest M."/>
            <person name="Roberts A."/>
            <person name="Saif S."/>
            <person name="Shea T."/>
            <person name="Sisk P."/>
            <person name="Sykes S."/>
            <person name="Wortman J."/>
            <person name="Nusbaum C."/>
            <person name="Birren B."/>
        </authorList>
    </citation>
    <scope>NUCLEOTIDE SEQUENCE [LARGE SCALE GENOMIC DNA]</scope>
    <source>
        <strain evidence="2 3">MC67</strain>
    </source>
</reference>
<dbReference type="Proteomes" id="UP000006997">
    <property type="component" value="Unassembled WGS sequence"/>
</dbReference>
<protein>
    <submittedName>
        <fullName evidence="2">Uncharacterized protein</fullName>
    </submittedName>
</protein>
<name>J8ENT8_BACCE</name>
<dbReference type="AlphaFoldDB" id="J8ENT8"/>
<proteinExistence type="predicted"/>